<dbReference type="Proteomes" id="UP001283361">
    <property type="component" value="Unassembled WGS sequence"/>
</dbReference>
<accession>A0AAE0YT02</accession>
<gene>
    <name evidence="1" type="ORF">RRG08_018463</name>
</gene>
<dbReference type="AlphaFoldDB" id="A0AAE0YT02"/>
<dbReference type="EMBL" id="JAWDGP010005477">
    <property type="protein sequence ID" value="KAK3756739.1"/>
    <property type="molecule type" value="Genomic_DNA"/>
</dbReference>
<keyword evidence="2" id="KW-1185">Reference proteome</keyword>
<name>A0AAE0YT02_9GAST</name>
<evidence type="ECO:0000313" key="2">
    <source>
        <dbReference type="Proteomes" id="UP001283361"/>
    </source>
</evidence>
<evidence type="ECO:0000313" key="1">
    <source>
        <dbReference type="EMBL" id="KAK3756739.1"/>
    </source>
</evidence>
<reference evidence="1" key="1">
    <citation type="journal article" date="2023" name="G3 (Bethesda)">
        <title>A reference genome for the long-term kleptoplast-retaining sea slug Elysia crispata morphotype clarki.</title>
        <authorList>
            <person name="Eastman K.E."/>
            <person name="Pendleton A.L."/>
            <person name="Shaikh M.A."/>
            <person name="Suttiyut T."/>
            <person name="Ogas R."/>
            <person name="Tomko P."/>
            <person name="Gavelis G."/>
            <person name="Widhalm J.R."/>
            <person name="Wisecaver J.H."/>
        </authorList>
    </citation>
    <scope>NUCLEOTIDE SEQUENCE</scope>
    <source>
        <strain evidence="1">ECLA1</strain>
    </source>
</reference>
<comment type="caution">
    <text evidence="1">The sequence shown here is derived from an EMBL/GenBank/DDBJ whole genome shotgun (WGS) entry which is preliminary data.</text>
</comment>
<sequence>MCCEVLEIVPHDLIHNRNCNCKALASVHHLQQQFSIWRSTGCILLQVSDGQLQGVPADDKGAYIVMFLVFLQRICSQSCDLNLSLLANQKPVQGWLALTLK</sequence>
<protein>
    <submittedName>
        <fullName evidence="1">Uncharacterized protein</fullName>
    </submittedName>
</protein>
<proteinExistence type="predicted"/>
<organism evidence="1 2">
    <name type="scientific">Elysia crispata</name>
    <name type="common">lettuce slug</name>
    <dbReference type="NCBI Taxonomy" id="231223"/>
    <lineage>
        <taxon>Eukaryota</taxon>
        <taxon>Metazoa</taxon>
        <taxon>Spiralia</taxon>
        <taxon>Lophotrochozoa</taxon>
        <taxon>Mollusca</taxon>
        <taxon>Gastropoda</taxon>
        <taxon>Heterobranchia</taxon>
        <taxon>Euthyneura</taxon>
        <taxon>Panpulmonata</taxon>
        <taxon>Sacoglossa</taxon>
        <taxon>Placobranchoidea</taxon>
        <taxon>Plakobranchidae</taxon>
        <taxon>Elysia</taxon>
    </lineage>
</organism>